<dbReference type="CDD" id="cd00093">
    <property type="entry name" value="HTH_XRE"/>
    <property type="match status" value="1"/>
</dbReference>
<dbReference type="GO" id="GO:0003677">
    <property type="term" value="F:DNA binding"/>
    <property type="evidence" value="ECO:0007669"/>
    <property type="project" value="UniProtKB-KW"/>
</dbReference>
<dbReference type="InterPro" id="IPR013430">
    <property type="entry name" value="Toxin_antidote_HigA"/>
</dbReference>
<dbReference type="EMBL" id="AP021857">
    <property type="protein sequence ID" value="BBO20045.1"/>
    <property type="molecule type" value="Genomic_DNA"/>
</dbReference>
<dbReference type="PANTHER" id="PTHR36924">
    <property type="entry name" value="ANTITOXIN HIGA-1"/>
    <property type="match status" value="1"/>
</dbReference>
<dbReference type="Pfam" id="PF01381">
    <property type="entry name" value="HTH_3"/>
    <property type="match status" value="1"/>
</dbReference>
<evidence type="ECO:0000256" key="1">
    <source>
        <dbReference type="ARBA" id="ARBA00023125"/>
    </source>
</evidence>
<proteinExistence type="predicted"/>
<dbReference type="InterPro" id="IPR010982">
    <property type="entry name" value="Lambda_DNA-bd_dom_sf"/>
</dbReference>
<dbReference type="KEGG" id="ddz:DSYM_07440"/>
<dbReference type="NCBIfam" id="TIGR02607">
    <property type="entry name" value="antidote_HigA"/>
    <property type="match status" value="1"/>
</dbReference>
<protein>
    <submittedName>
        <fullName evidence="3">Addiction module antidote protein, HigA family</fullName>
    </submittedName>
</protein>
<sequence length="98" mass="10975">MSKTRCPTHPGRILREDSLPALNMSVAAFARALGVSRQMVHGILSERSSVSPEMALRLGAFFGNGPQLWIDMQMRHDLWQAERRMAGHLPARHEKQAA</sequence>
<dbReference type="SUPFAM" id="SSF47413">
    <property type="entry name" value="lambda repressor-like DNA-binding domains"/>
    <property type="match status" value="1"/>
</dbReference>
<dbReference type="InterPro" id="IPR001387">
    <property type="entry name" value="Cro/C1-type_HTH"/>
</dbReference>
<evidence type="ECO:0000313" key="3">
    <source>
        <dbReference type="EMBL" id="BBO20045.1"/>
    </source>
</evidence>
<organism evidence="3 4">
    <name type="scientific">Candidatus Desulfobacillus denitrificans</name>
    <dbReference type="NCBI Taxonomy" id="2608985"/>
    <lineage>
        <taxon>Bacteria</taxon>
        <taxon>Pseudomonadati</taxon>
        <taxon>Pseudomonadota</taxon>
        <taxon>Betaproteobacteria</taxon>
        <taxon>Candidatus Desulfobacillus</taxon>
    </lineage>
</organism>
<dbReference type="PROSITE" id="PS50943">
    <property type="entry name" value="HTH_CROC1"/>
    <property type="match status" value="1"/>
</dbReference>
<name>A0A809R6U2_9PROT</name>
<evidence type="ECO:0000259" key="2">
    <source>
        <dbReference type="PROSITE" id="PS50943"/>
    </source>
</evidence>
<feature type="domain" description="HTH cro/C1-type" evidence="2">
    <location>
        <begin position="21"/>
        <end position="70"/>
    </location>
</feature>
<dbReference type="PANTHER" id="PTHR36924:SF1">
    <property type="entry name" value="ANTITOXIN HIGA-1"/>
    <property type="match status" value="1"/>
</dbReference>
<dbReference type="Proteomes" id="UP000662914">
    <property type="component" value="Chromosome"/>
</dbReference>
<gene>
    <name evidence="3" type="ORF">DSYM_07440</name>
</gene>
<accession>A0A809R6U2</accession>
<dbReference type="Gene3D" id="1.10.260.40">
    <property type="entry name" value="lambda repressor-like DNA-binding domains"/>
    <property type="match status" value="1"/>
</dbReference>
<keyword evidence="1" id="KW-0238">DNA-binding</keyword>
<reference evidence="3" key="1">
    <citation type="journal article" name="DNA Res.">
        <title>The physiological potential of anammox bacteria as revealed by their core genome structure.</title>
        <authorList>
            <person name="Okubo T."/>
            <person name="Toyoda A."/>
            <person name="Fukuhara K."/>
            <person name="Uchiyama I."/>
            <person name="Harigaya Y."/>
            <person name="Kuroiwa M."/>
            <person name="Suzuki T."/>
            <person name="Murakami Y."/>
            <person name="Suwa Y."/>
            <person name="Takami H."/>
        </authorList>
    </citation>
    <scope>NUCLEOTIDE SEQUENCE</scope>
    <source>
        <strain evidence="3">317325-3</strain>
    </source>
</reference>
<dbReference type="AlphaFoldDB" id="A0A809R6U2"/>
<evidence type="ECO:0000313" key="4">
    <source>
        <dbReference type="Proteomes" id="UP000662914"/>
    </source>
</evidence>